<dbReference type="InterPro" id="IPR023803">
    <property type="entry name" value="Ribosomal_bS16_dom_sf"/>
</dbReference>
<evidence type="ECO:0000313" key="4">
    <source>
        <dbReference type="EMBL" id="KAF9819925.1"/>
    </source>
</evidence>
<dbReference type="PANTHER" id="PTHR12919">
    <property type="entry name" value="30S RIBOSOMAL PROTEIN S16"/>
    <property type="match status" value="1"/>
</dbReference>
<evidence type="ECO:0000313" key="5">
    <source>
        <dbReference type="Proteomes" id="UP000639403"/>
    </source>
</evidence>
<evidence type="ECO:0000256" key="2">
    <source>
        <dbReference type="ARBA" id="ARBA00022980"/>
    </source>
</evidence>
<comment type="similarity">
    <text evidence="1">Belongs to the bacterial ribosomal protein bS16 family.</text>
</comment>
<dbReference type="Proteomes" id="UP000639403">
    <property type="component" value="Unassembled WGS sequence"/>
</dbReference>
<evidence type="ECO:0008006" key="6">
    <source>
        <dbReference type="Google" id="ProtNLM"/>
    </source>
</evidence>
<sequence>MAVRLRLAMHGPRHNRVFHIVAIHGTRGRNAKPIETLGKFNPRITPGETTKTVEWSVNRIRYWLGVGALPSKTVERLLALVSVLRALQRQFGVTPCISPGSPHQFLQVRRNHHFRSKAHHSKAR</sequence>
<dbReference type="GO" id="GO:0032543">
    <property type="term" value="P:mitochondrial translation"/>
    <property type="evidence" value="ECO:0007669"/>
    <property type="project" value="TreeGrafter"/>
</dbReference>
<dbReference type="EMBL" id="JADOXO010000014">
    <property type="protein sequence ID" value="KAF9819925.1"/>
    <property type="molecule type" value="Genomic_DNA"/>
</dbReference>
<dbReference type="AlphaFoldDB" id="A0A8H7P9C5"/>
<name>A0A8H7P9C5_9APHY</name>
<proteinExistence type="inferred from homology"/>
<keyword evidence="2" id="KW-0689">Ribosomal protein</keyword>
<evidence type="ECO:0000256" key="1">
    <source>
        <dbReference type="ARBA" id="ARBA00006668"/>
    </source>
</evidence>
<comment type="caution">
    <text evidence="4">The sequence shown here is derived from an EMBL/GenBank/DDBJ whole genome shotgun (WGS) entry which is preliminary data.</text>
</comment>
<dbReference type="GO" id="GO:0005763">
    <property type="term" value="C:mitochondrial small ribosomal subunit"/>
    <property type="evidence" value="ECO:0007669"/>
    <property type="project" value="TreeGrafter"/>
</dbReference>
<reference evidence="4" key="2">
    <citation type="journal article" name="Front. Microbiol.">
        <title>Degradative Capacity of Two Strains of Rhodonia placenta: From Phenotype to Genotype.</title>
        <authorList>
            <person name="Kolle M."/>
            <person name="Horta M.A.C."/>
            <person name="Nowrousian M."/>
            <person name="Ohm R.A."/>
            <person name="Benz J.P."/>
            <person name="Pilgard A."/>
        </authorList>
    </citation>
    <scope>NUCLEOTIDE SEQUENCE</scope>
    <source>
        <strain evidence="4">FPRL280</strain>
    </source>
</reference>
<keyword evidence="3" id="KW-0687">Ribonucleoprotein</keyword>
<dbReference type="SUPFAM" id="SSF54565">
    <property type="entry name" value="Ribosomal protein S16"/>
    <property type="match status" value="1"/>
</dbReference>
<dbReference type="PANTHER" id="PTHR12919:SF20">
    <property type="entry name" value="SMALL RIBOSOMAL SUBUNIT PROTEIN BS16M"/>
    <property type="match status" value="1"/>
</dbReference>
<protein>
    <recommendedName>
        <fullName evidence="6">Ribosomal protein S16</fullName>
    </recommendedName>
</protein>
<dbReference type="HAMAP" id="MF_00385">
    <property type="entry name" value="Ribosomal_bS16"/>
    <property type="match status" value="1"/>
</dbReference>
<evidence type="ECO:0000256" key="3">
    <source>
        <dbReference type="ARBA" id="ARBA00023274"/>
    </source>
</evidence>
<accession>A0A8H7P9C5</accession>
<gene>
    <name evidence="4" type="ORF">IEO21_01786</name>
</gene>
<dbReference type="GO" id="GO:0003735">
    <property type="term" value="F:structural constituent of ribosome"/>
    <property type="evidence" value="ECO:0007669"/>
    <property type="project" value="InterPro"/>
</dbReference>
<dbReference type="Gene3D" id="3.30.1320.10">
    <property type="match status" value="1"/>
</dbReference>
<dbReference type="InterPro" id="IPR000307">
    <property type="entry name" value="Ribosomal_bS16"/>
</dbReference>
<dbReference type="NCBIfam" id="TIGR00002">
    <property type="entry name" value="S16"/>
    <property type="match status" value="1"/>
</dbReference>
<dbReference type="Pfam" id="PF00886">
    <property type="entry name" value="Ribosomal_S16"/>
    <property type="match status" value="1"/>
</dbReference>
<reference evidence="4" key="1">
    <citation type="submission" date="2020-11" db="EMBL/GenBank/DDBJ databases">
        <authorList>
            <person name="Koelle M."/>
            <person name="Horta M.A.C."/>
            <person name="Nowrousian M."/>
            <person name="Ohm R.A."/>
            <person name="Benz P."/>
            <person name="Pilgard A."/>
        </authorList>
    </citation>
    <scope>NUCLEOTIDE SEQUENCE</scope>
    <source>
        <strain evidence="4">FPRL280</strain>
    </source>
</reference>
<organism evidence="4 5">
    <name type="scientific">Rhodonia placenta</name>
    <dbReference type="NCBI Taxonomy" id="104341"/>
    <lineage>
        <taxon>Eukaryota</taxon>
        <taxon>Fungi</taxon>
        <taxon>Dikarya</taxon>
        <taxon>Basidiomycota</taxon>
        <taxon>Agaricomycotina</taxon>
        <taxon>Agaricomycetes</taxon>
        <taxon>Polyporales</taxon>
        <taxon>Adustoporiaceae</taxon>
        <taxon>Rhodonia</taxon>
    </lineage>
</organism>